<organism evidence="2 3">
    <name type="scientific">Methanocorpusculum vombati</name>
    <dbReference type="NCBI Taxonomy" id="3002864"/>
    <lineage>
        <taxon>Archaea</taxon>
        <taxon>Methanobacteriati</taxon>
        <taxon>Methanobacteriota</taxon>
        <taxon>Stenosarchaea group</taxon>
        <taxon>Methanomicrobia</taxon>
        <taxon>Methanomicrobiales</taxon>
        <taxon>Methanocorpusculaceae</taxon>
        <taxon>Methanocorpusculum</taxon>
    </lineage>
</organism>
<name>A0ABT4IPK0_9EURY</name>
<evidence type="ECO:0000313" key="3">
    <source>
        <dbReference type="Proteomes" id="UP001141336"/>
    </source>
</evidence>
<dbReference type="RefSeq" id="WP_268923316.1">
    <property type="nucleotide sequence ID" value="NZ_JAPTGC010000009.1"/>
</dbReference>
<keyword evidence="1" id="KW-0472">Membrane</keyword>
<accession>A0ABT4IPK0</accession>
<keyword evidence="1" id="KW-0812">Transmembrane</keyword>
<dbReference type="EMBL" id="JAPTGC010000009">
    <property type="protein sequence ID" value="MCZ0863055.1"/>
    <property type="molecule type" value="Genomic_DNA"/>
</dbReference>
<dbReference type="Proteomes" id="UP001141336">
    <property type="component" value="Unassembled WGS sequence"/>
</dbReference>
<evidence type="ECO:0000313" key="2">
    <source>
        <dbReference type="EMBL" id="MCZ0863055.1"/>
    </source>
</evidence>
<gene>
    <name evidence="2" type="ORF">O0S09_07310</name>
</gene>
<reference evidence="2" key="1">
    <citation type="submission" date="2022-12" db="EMBL/GenBank/DDBJ databases">
        <title>Isolation and characterisation of novel Methanocorpusculum spp. from native Australian herbivores indicates the genus is ancestrally host-associated.</title>
        <authorList>
            <person name="Volmer J.G."/>
            <person name="Soo R.M."/>
            <person name="Evans P.N."/>
            <person name="Hoedt E.C."/>
            <person name="Astorga Alsina A.L."/>
            <person name="Woodcroft B.J."/>
            <person name="Tyson G.W."/>
            <person name="Hugenholtz P."/>
            <person name="Morrison M."/>
        </authorList>
    </citation>
    <scope>NUCLEOTIDE SEQUENCE</scope>
    <source>
        <strain evidence="2">CW153</strain>
    </source>
</reference>
<protein>
    <recommendedName>
        <fullName evidence="4">Type IV pilin</fullName>
    </recommendedName>
</protein>
<proteinExistence type="predicted"/>
<evidence type="ECO:0000256" key="1">
    <source>
        <dbReference type="SAM" id="Phobius"/>
    </source>
</evidence>
<evidence type="ECO:0008006" key="4">
    <source>
        <dbReference type="Google" id="ProtNLM"/>
    </source>
</evidence>
<comment type="caution">
    <text evidence="2">The sequence shown here is derived from an EMBL/GenBank/DDBJ whole genome shotgun (WGS) entry which is preliminary data.</text>
</comment>
<sequence length="147" mass="15561">MTNHAASAAYYMSPGSRGGSVVLVILAVICIILLLVGVGIYVLTETVVSLEDERKVNVQMMLSGNDVVVSIYPEYDAASLTSVTLHIDGVEIPAGQDTRQVSVGDRSASLLYAGLAKGVTGQHFILITGHFQDGAETLIYANKISFT</sequence>
<keyword evidence="3" id="KW-1185">Reference proteome</keyword>
<feature type="transmembrane region" description="Helical" evidence="1">
    <location>
        <begin position="20"/>
        <end position="44"/>
    </location>
</feature>
<keyword evidence="1" id="KW-1133">Transmembrane helix</keyword>